<name>A0A1I0QZ13_9FIRM</name>
<evidence type="ECO:0000259" key="6">
    <source>
        <dbReference type="Pfam" id="PF08281"/>
    </source>
</evidence>
<dbReference type="Pfam" id="PF04542">
    <property type="entry name" value="Sigma70_r2"/>
    <property type="match status" value="1"/>
</dbReference>
<evidence type="ECO:0000256" key="2">
    <source>
        <dbReference type="ARBA" id="ARBA00023015"/>
    </source>
</evidence>
<dbReference type="InterPro" id="IPR039425">
    <property type="entry name" value="RNA_pol_sigma-70-like"/>
</dbReference>
<gene>
    <name evidence="7" type="ORF">SAMN05421659_11034</name>
</gene>
<evidence type="ECO:0000313" key="8">
    <source>
        <dbReference type="Proteomes" id="UP000199701"/>
    </source>
</evidence>
<dbReference type="NCBIfam" id="TIGR02937">
    <property type="entry name" value="sigma70-ECF"/>
    <property type="match status" value="1"/>
</dbReference>
<evidence type="ECO:0000313" key="7">
    <source>
        <dbReference type="EMBL" id="SEW32887.1"/>
    </source>
</evidence>
<dbReference type="Proteomes" id="UP000199701">
    <property type="component" value="Unassembled WGS sequence"/>
</dbReference>
<evidence type="ECO:0000256" key="1">
    <source>
        <dbReference type="ARBA" id="ARBA00010641"/>
    </source>
</evidence>
<proteinExistence type="inferred from homology"/>
<reference evidence="7 8" key="1">
    <citation type="submission" date="2016-10" db="EMBL/GenBank/DDBJ databases">
        <authorList>
            <person name="de Groot N.N."/>
        </authorList>
    </citation>
    <scope>NUCLEOTIDE SEQUENCE [LARGE SCALE GENOMIC DNA]</scope>
    <source>
        <strain evidence="7 8">DSM 9179</strain>
    </source>
</reference>
<keyword evidence="2" id="KW-0805">Transcription regulation</keyword>
<dbReference type="InterPro" id="IPR014284">
    <property type="entry name" value="RNA_pol_sigma-70_dom"/>
</dbReference>
<dbReference type="RefSeq" id="WP_092454720.1">
    <property type="nucleotide sequence ID" value="NZ_FOJI01000010.1"/>
</dbReference>
<keyword evidence="4" id="KW-0804">Transcription</keyword>
<dbReference type="PANTHER" id="PTHR43133:SF60">
    <property type="entry name" value="RNA POLYMERASE SIGMA FACTOR SIGV"/>
    <property type="match status" value="1"/>
</dbReference>
<keyword evidence="8" id="KW-1185">Reference proteome</keyword>
<dbReference type="GO" id="GO:0016987">
    <property type="term" value="F:sigma factor activity"/>
    <property type="evidence" value="ECO:0007669"/>
    <property type="project" value="UniProtKB-KW"/>
</dbReference>
<keyword evidence="3" id="KW-0731">Sigma factor</keyword>
<feature type="domain" description="RNA polymerase sigma factor 70 region 4 type 2" evidence="6">
    <location>
        <begin position="115"/>
        <end position="166"/>
    </location>
</feature>
<organism evidence="7 8">
    <name type="scientific">[Clostridium] fimetarium</name>
    <dbReference type="NCBI Taxonomy" id="99656"/>
    <lineage>
        <taxon>Bacteria</taxon>
        <taxon>Bacillati</taxon>
        <taxon>Bacillota</taxon>
        <taxon>Clostridia</taxon>
        <taxon>Lachnospirales</taxon>
        <taxon>Lachnospiraceae</taxon>
    </lineage>
</organism>
<dbReference type="CDD" id="cd06171">
    <property type="entry name" value="Sigma70_r4"/>
    <property type="match status" value="1"/>
</dbReference>
<accession>A0A1I0QZ13</accession>
<dbReference type="SUPFAM" id="SSF88659">
    <property type="entry name" value="Sigma3 and sigma4 domains of RNA polymerase sigma factors"/>
    <property type="match status" value="1"/>
</dbReference>
<dbReference type="InterPro" id="IPR007627">
    <property type="entry name" value="RNA_pol_sigma70_r2"/>
</dbReference>
<dbReference type="InterPro" id="IPR013325">
    <property type="entry name" value="RNA_pol_sigma_r2"/>
</dbReference>
<dbReference type="GO" id="GO:0006352">
    <property type="term" value="P:DNA-templated transcription initiation"/>
    <property type="evidence" value="ECO:0007669"/>
    <property type="project" value="InterPro"/>
</dbReference>
<dbReference type="EMBL" id="FOJI01000010">
    <property type="protein sequence ID" value="SEW32887.1"/>
    <property type="molecule type" value="Genomic_DNA"/>
</dbReference>
<dbReference type="GO" id="GO:0003677">
    <property type="term" value="F:DNA binding"/>
    <property type="evidence" value="ECO:0007669"/>
    <property type="project" value="InterPro"/>
</dbReference>
<sequence>MITIKKSNLKKMEQLYELYESKMYSVAYGILKNVAQAEDVVQDSFMKLTDYLDKIKTVDDSKTKWLAITIVKTTAINVYRKNQRESWLFEYIEEQEMEDPHNVIETKIINMHNHDMLESVMLDMPEIYKQVIKLRYFYELSTIEISALTGVDNRTIRKRIERAKKFIIDRIGGSENEEKAEQYAMLRQKNIYR</sequence>
<dbReference type="PANTHER" id="PTHR43133">
    <property type="entry name" value="RNA POLYMERASE ECF-TYPE SIGMA FACTO"/>
    <property type="match status" value="1"/>
</dbReference>
<protein>
    <submittedName>
        <fullName evidence="7">RNA polymerase sigma-70 factor, ECF subfamily</fullName>
    </submittedName>
</protein>
<comment type="similarity">
    <text evidence="1">Belongs to the sigma-70 factor family. ECF subfamily.</text>
</comment>
<dbReference type="AlphaFoldDB" id="A0A1I0QZ13"/>
<dbReference type="InterPro" id="IPR013249">
    <property type="entry name" value="RNA_pol_sigma70_r4_t2"/>
</dbReference>
<dbReference type="Gene3D" id="1.10.1740.10">
    <property type="match status" value="1"/>
</dbReference>
<dbReference type="InterPro" id="IPR036388">
    <property type="entry name" value="WH-like_DNA-bd_sf"/>
</dbReference>
<dbReference type="OrthoDB" id="9795666at2"/>
<evidence type="ECO:0000259" key="5">
    <source>
        <dbReference type="Pfam" id="PF04542"/>
    </source>
</evidence>
<feature type="domain" description="RNA polymerase sigma-70 region 2" evidence="5">
    <location>
        <begin position="15"/>
        <end position="84"/>
    </location>
</feature>
<evidence type="ECO:0000256" key="4">
    <source>
        <dbReference type="ARBA" id="ARBA00023163"/>
    </source>
</evidence>
<dbReference type="STRING" id="99656.SAMN05421659_11034"/>
<evidence type="ECO:0000256" key="3">
    <source>
        <dbReference type="ARBA" id="ARBA00023082"/>
    </source>
</evidence>
<dbReference type="Pfam" id="PF08281">
    <property type="entry name" value="Sigma70_r4_2"/>
    <property type="match status" value="1"/>
</dbReference>
<dbReference type="Gene3D" id="1.10.10.10">
    <property type="entry name" value="Winged helix-like DNA-binding domain superfamily/Winged helix DNA-binding domain"/>
    <property type="match status" value="1"/>
</dbReference>
<dbReference type="InterPro" id="IPR013324">
    <property type="entry name" value="RNA_pol_sigma_r3/r4-like"/>
</dbReference>
<dbReference type="SUPFAM" id="SSF88946">
    <property type="entry name" value="Sigma2 domain of RNA polymerase sigma factors"/>
    <property type="match status" value="1"/>
</dbReference>